<name>A0A9N9N6R2_9GLOM</name>
<dbReference type="EMBL" id="CAJVPV010018474">
    <property type="protein sequence ID" value="CAG8707313.1"/>
    <property type="molecule type" value="Genomic_DNA"/>
</dbReference>
<keyword evidence="4" id="KW-1185">Reference proteome</keyword>
<dbReference type="AlphaFoldDB" id="A0A9N9N6R2"/>
<feature type="compositionally biased region" description="Polar residues" evidence="1">
    <location>
        <begin position="127"/>
        <end position="140"/>
    </location>
</feature>
<feature type="signal peptide" evidence="2">
    <location>
        <begin position="1"/>
        <end position="21"/>
    </location>
</feature>
<feature type="region of interest" description="Disordered" evidence="1">
    <location>
        <begin position="99"/>
        <end position="150"/>
    </location>
</feature>
<evidence type="ECO:0000313" key="3">
    <source>
        <dbReference type="EMBL" id="CAG8707313.1"/>
    </source>
</evidence>
<feature type="compositionally biased region" description="Polar residues" evidence="1">
    <location>
        <begin position="99"/>
        <end position="108"/>
    </location>
</feature>
<evidence type="ECO:0000256" key="1">
    <source>
        <dbReference type="SAM" id="MobiDB-lite"/>
    </source>
</evidence>
<feature type="compositionally biased region" description="Basic and acidic residues" evidence="1">
    <location>
        <begin position="116"/>
        <end position="126"/>
    </location>
</feature>
<dbReference type="OrthoDB" id="2397787at2759"/>
<dbReference type="Proteomes" id="UP000789342">
    <property type="component" value="Unassembled WGS sequence"/>
</dbReference>
<reference evidence="3" key="1">
    <citation type="submission" date="2021-06" db="EMBL/GenBank/DDBJ databases">
        <authorList>
            <person name="Kallberg Y."/>
            <person name="Tangrot J."/>
            <person name="Rosling A."/>
        </authorList>
    </citation>
    <scope>NUCLEOTIDE SEQUENCE</scope>
    <source>
        <strain evidence="3">CL551</strain>
    </source>
</reference>
<gene>
    <name evidence="3" type="ORF">AMORRO_LOCUS12495</name>
</gene>
<organism evidence="3 4">
    <name type="scientific">Acaulospora morrowiae</name>
    <dbReference type="NCBI Taxonomy" id="94023"/>
    <lineage>
        <taxon>Eukaryota</taxon>
        <taxon>Fungi</taxon>
        <taxon>Fungi incertae sedis</taxon>
        <taxon>Mucoromycota</taxon>
        <taxon>Glomeromycotina</taxon>
        <taxon>Glomeromycetes</taxon>
        <taxon>Diversisporales</taxon>
        <taxon>Acaulosporaceae</taxon>
        <taxon>Acaulospora</taxon>
    </lineage>
</organism>
<feature type="non-terminal residue" evidence="3">
    <location>
        <position position="539"/>
    </location>
</feature>
<evidence type="ECO:0000313" key="4">
    <source>
        <dbReference type="Proteomes" id="UP000789342"/>
    </source>
</evidence>
<sequence>CVLAQVMVLALLISLRPDSGASVYVLSLTVNNERSGKGLQAYWEGVICKRKKLEVKRTHILGSLHLLNEAGQYNVDDLLSEGFSDPLLIDASSSTTKRTLDSTIQTSSKRTKVKSSNKDRSLESSEQHLQYSPHDTQNSGDDYIRPPSYNNTFSAESNECALDSLVESDIEVIEIDEEDEIKNLTEDEIEIRNKILKVLARCQDEEKKSKKSHMTSIYLNNIMDLTDIKIRKKVEKSLNEDQLLWFNKILKKQISNQTDEFKKYLNQFTGAVCNRAQIPTLVRKSFVSGRFDSYYYEDYDIAHQILEHCATRLEAPMSYESNGFNLERTFAIDTIIYILNRLFRMHQDVIDSGWIELTTPHTNRHKFDGLFKVLRTRQGNQVIAVVEFSGGRKASSTKENDDHVKLCRNSMRILNFILQTIPREMARIYLIQFVNSYLRIEYLIRPLPSVYLLDHFIFTKVPETFDDFENFAKDMVELMYWQADVLFTVKEINKIPYTAERNNVCTTPLEESPRKVKRKVIKKVNDSYSESTCPGSPLI</sequence>
<protein>
    <submittedName>
        <fullName evidence="3">15893_t:CDS:1</fullName>
    </submittedName>
</protein>
<accession>A0A9N9N6R2</accession>
<comment type="caution">
    <text evidence="3">The sequence shown here is derived from an EMBL/GenBank/DDBJ whole genome shotgun (WGS) entry which is preliminary data.</text>
</comment>
<feature type="chain" id="PRO_5040328398" evidence="2">
    <location>
        <begin position="22"/>
        <end position="539"/>
    </location>
</feature>
<proteinExistence type="predicted"/>
<evidence type="ECO:0000256" key="2">
    <source>
        <dbReference type="SAM" id="SignalP"/>
    </source>
</evidence>
<keyword evidence="2" id="KW-0732">Signal</keyword>